<dbReference type="InterPro" id="IPR057564">
    <property type="entry name" value="HEAT_ATR"/>
</dbReference>
<dbReference type="InterPro" id="IPR014009">
    <property type="entry name" value="PIK_FAT"/>
</dbReference>
<dbReference type="InterPro" id="IPR003151">
    <property type="entry name" value="PIK-rel_kinase_FAT"/>
</dbReference>
<dbReference type="InterPro" id="IPR011009">
    <property type="entry name" value="Kinase-like_dom_sf"/>
</dbReference>
<feature type="domain" description="FAT" evidence="17">
    <location>
        <begin position="22"/>
        <end position="624"/>
    </location>
</feature>
<protein>
    <recommendedName>
        <fullName evidence="13">Serine/threonine-protein kinase ATR</fullName>
        <ecNumber evidence="3">2.7.11.1</ecNumber>
    </recommendedName>
</protein>
<evidence type="ECO:0000256" key="9">
    <source>
        <dbReference type="ARBA" id="ARBA00022840"/>
    </source>
</evidence>
<dbReference type="SMART" id="SM00146">
    <property type="entry name" value="PI3Kc"/>
    <property type="match status" value="1"/>
</dbReference>
<evidence type="ECO:0000259" key="16">
    <source>
        <dbReference type="PROSITE" id="PS50290"/>
    </source>
</evidence>
<dbReference type="EMBL" id="JANAVB010005599">
    <property type="protein sequence ID" value="KAJ6846268.1"/>
    <property type="molecule type" value="Genomic_DNA"/>
</dbReference>
<comment type="similarity">
    <text evidence="2">Belongs to the PI3/PI4-kinase family. ATM subfamily.</text>
</comment>
<dbReference type="InterPro" id="IPR056802">
    <property type="entry name" value="ATR-like_M-HEAT"/>
</dbReference>
<evidence type="ECO:0000256" key="4">
    <source>
        <dbReference type="ARBA" id="ARBA00022527"/>
    </source>
</evidence>
<evidence type="ECO:0000256" key="2">
    <source>
        <dbReference type="ARBA" id="ARBA00010769"/>
    </source>
</evidence>
<evidence type="ECO:0000313" key="19">
    <source>
        <dbReference type="EMBL" id="KAJ6837313.1"/>
    </source>
</evidence>
<evidence type="ECO:0000313" key="21">
    <source>
        <dbReference type="Proteomes" id="UP001140949"/>
    </source>
</evidence>
<dbReference type="Pfam" id="PF02259">
    <property type="entry name" value="FAT"/>
    <property type="match status" value="1"/>
</dbReference>
<evidence type="ECO:0000256" key="1">
    <source>
        <dbReference type="ARBA" id="ARBA00004123"/>
    </source>
</evidence>
<dbReference type="PROSITE" id="PS51189">
    <property type="entry name" value="FAT"/>
    <property type="match status" value="1"/>
</dbReference>
<sequence length="1078" mass="121697">MNQLLVQCGNVSELFSAIPKVTLAKASFRCHAHARALMYFESHVREKSGSFNPAAESSGIFADEDISFLMEIYSGLEEPDGLSGLANLRKSSTLQDQLLINEKAGNWAEVLTLCEQALQMEPSSVDRHSEVLNCFLNMCHLQAMVTHVDGLICRIPQYKKAWCMQGVQAAWRLGRWDLMDSYLSDTDKGLVCGNSESSASFDIGLAKIIQAMMAKDQFMVSEKIAQSKQALLVPLAAAGMDSYMRAYPYVVKLHMLCELEDFHALLGGESFLEKSFSLNDLQFTKMIKDWDNRLRFTHPSLWAREPLLALRRLVFNASNMDVQVGNCWLQYAKLCRTAGHYETAHRAILEADVSGAPSVHMEKAKLLWCTRKSDCAIAELQQSLMNMPVEILGTAAVSSLTSLSLVLPNPPSLATQASKENQDVAKTMLLYTRWTHYTGQKQKEDIISLYSRVRDLQPRWEKGFFYTAKYCDDLLVDARKRQEDQRGVISPPAGGTLTEEKPWWSYLPDVLLFYAKGLHRGHKNLFQALPRLLTLWFEFGSIYNRNGSSVSRPTKEVNTRVLGILRGCVKDLPTYQWLTVLSQLISRICHQNEEIVRIVKYIITSVLKEYPQQALWMMAAVTKSTVAARRDVAAEIIQAARKGSRNVNDNSALFVQFASLIDHLIKLCFHPGQPKARTINILTEFSALKRMMPLGIILPVQQALIVTLPTYDTSLTDSPSFHAFSAADHATISGIADEAEILSSLQRPKKAIFLGSDGVQRPFLCKPKDDLRKDARMMEFTTMINRLLSKFPESRRRKLYIRTFAVIPLTEDCGMVEWVPNTRGLRHILQDIYVTCGKFDRQKTNPLIKRVYDQCLGKMPEDEMLKSKILPMFPPVFHKWFLTTFSEPAAWFRSRMAYAHTTAVWSMVGHIVGLGDRHGENILFDSTTGDCVHVDFSCLFDKGLQLEKPELVPFRLTQNMIDGLGITGYEGIFLKVCEITLLVLRTHRETLMSVLETFIHDPLVEWTKSHKSSGVEVDNPHAQRAISNIKARLQGVVVGVGAAPSLPLAVEGQARRLIAEALSLKNLGKMYIWWMAWF</sequence>
<dbReference type="GO" id="GO:0006281">
    <property type="term" value="P:DNA repair"/>
    <property type="evidence" value="ECO:0007669"/>
    <property type="project" value="UniProtKB-KW"/>
</dbReference>
<name>A0AAX6HZK2_IRIPA</name>
<evidence type="ECO:0000256" key="12">
    <source>
        <dbReference type="ARBA" id="ARBA00023306"/>
    </source>
</evidence>
<dbReference type="CDD" id="cd00892">
    <property type="entry name" value="PIKKc_ATR"/>
    <property type="match status" value="1"/>
</dbReference>
<evidence type="ECO:0000256" key="11">
    <source>
        <dbReference type="ARBA" id="ARBA00023242"/>
    </source>
</evidence>
<dbReference type="Gene3D" id="3.30.1010.10">
    <property type="entry name" value="Phosphatidylinositol 3-kinase Catalytic Subunit, Chain A, domain 4"/>
    <property type="match status" value="1"/>
</dbReference>
<dbReference type="FunFam" id="1.10.1070.11:FF:000024">
    <property type="entry name" value="Serine/threonine-protein kinase ATR"/>
    <property type="match status" value="1"/>
</dbReference>
<evidence type="ECO:0000259" key="18">
    <source>
        <dbReference type="PROSITE" id="PS51190"/>
    </source>
</evidence>
<reference evidence="20" key="1">
    <citation type="journal article" date="2023" name="GigaByte">
        <title>Genome assembly of the bearded iris, Iris pallida Lam.</title>
        <authorList>
            <person name="Bruccoleri R.E."/>
            <person name="Oakeley E.J."/>
            <person name="Faust A.M.E."/>
            <person name="Altorfer M."/>
            <person name="Dessus-Babus S."/>
            <person name="Burckhardt D."/>
            <person name="Oertli M."/>
            <person name="Naumann U."/>
            <person name="Petersen F."/>
            <person name="Wong J."/>
        </authorList>
    </citation>
    <scope>NUCLEOTIDE SEQUENCE</scope>
    <source>
        <strain evidence="20">GSM-AAB239-AS_SAM_17_03QT</strain>
    </source>
</reference>
<feature type="domain" description="FATC" evidence="18">
    <location>
        <begin position="1046"/>
        <end position="1078"/>
    </location>
</feature>
<dbReference type="GO" id="GO:0000077">
    <property type="term" value="P:DNA damage checkpoint signaling"/>
    <property type="evidence" value="ECO:0007669"/>
    <property type="project" value="TreeGrafter"/>
</dbReference>
<dbReference type="InterPro" id="IPR036940">
    <property type="entry name" value="PI3/4_kinase_cat_sf"/>
</dbReference>
<comment type="catalytic activity">
    <reaction evidence="14">
        <text>L-threonyl-[protein] + ATP = O-phospho-L-threonyl-[protein] + ADP + H(+)</text>
        <dbReference type="Rhea" id="RHEA:46608"/>
        <dbReference type="Rhea" id="RHEA-COMP:11060"/>
        <dbReference type="Rhea" id="RHEA-COMP:11605"/>
        <dbReference type="ChEBI" id="CHEBI:15378"/>
        <dbReference type="ChEBI" id="CHEBI:30013"/>
        <dbReference type="ChEBI" id="CHEBI:30616"/>
        <dbReference type="ChEBI" id="CHEBI:61977"/>
        <dbReference type="ChEBI" id="CHEBI:456216"/>
        <dbReference type="EC" id="2.7.11.1"/>
    </reaction>
</comment>
<dbReference type="PANTHER" id="PTHR11139">
    <property type="entry name" value="ATAXIA TELANGIECTASIA MUTATED ATM -RELATED"/>
    <property type="match status" value="1"/>
</dbReference>
<evidence type="ECO:0000256" key="15">
    <source>
        <dbReference type="ARBA" id="ARBA00048679"/>
    </source>
</evidence>
<comment type="caution">
    <text evidence="20">The sequence shown here is derived from an EMBL/GenBank/DDBJ whole genome shotgun (WGS) entry which is preliminary data.</text>
</comment>
<dbReference type="PROSITE" id="PS50290">
    <property type="entry name" value="PI3_4_KINASE_3"/>
    <property type="match status" value="1"/>
</dbReference>
<keyword evidence="11" id="KW-0539">Nucleus</keyword>
<keyword evidence="8 20" id="KW-0418">Kinase</keyword>
<dbReference type="SUPFAM" id="SSF56112">
    <property type="entry name" value="Protein kinase-like (PK-like)"/>
    <property type="match status" value="1"/>
</dbReference>
<dbReference type="Gene3D" id="1.10.1070.11">
    <property type="entry name" value="Phosphatidylinositol 3-/4-kinase, catalytic domain"/>
    <property type="match status" value="1"/>
</dbReference>
<dbReference type="GO" id="GO:0005634">
    <property type="term" value="C:nucleus"/>
    <property type="evidence" value="ECO:0007669"/>
    <property type="project" value="UniProtKB-SubCell"/>
</dbReference>
<dbReference type="SMART" id="SM01343">
    <property type="entry name" value="FATC"/>
    <property type="match status" value="1"/>
</dbReference>
<dbReference type="FunFam" id="3.30.1010.10:FF:000036">
    <property type="entry name" value="Serine/threonine-protein kinase ATR"/>
    <property type="match status" value="1"/>
</dbReference>
<evidence type="ECO:0000313" key="20">
    <source>
        <dbReference type="EMBL" id="KAJ6846268.1"/>
    </source>
</evidence>
<dbReference type="Proteomes" id="UP001140949">
    <property type="component" value="Unassembled WGS sequence"/>
</dbReference>
<dbReference type="GO" id="GO:0000723">
    <property type="term" value="P:telomere maintenance"/>
    <property type="evidence" value="ECO:0007669"/>
    <property type="project" value="TreeGrafter"/>
</dbReference>
<keyword evidence="12" id="KW-0131">Cell cycle</keyword>
<dbReference type="Pfam" id="PF25030">
    <property type="entry name" value="M-HEAT_ATR"/>
    <property type="match status" value="1"/>
</dbReference>
<dbReference type="Pfam" id="PF02260">
    <property type="entry name" value="FATC"/>
    <property type="match status" value="1"/>
</dbReference>
<keyword evidence="6" id="KW-0547">Nucleotide-binding</keyword>
<evidence type="ECO:0000256" key="5">
    <source>
        <dbReference type="ARBA" id="ARBA00022679"/>
    </source>
</evidence>
<organism evidence="20 21">
    <name type="scientific">Iris pallida</name>
    <name type="common">Sweet iris</name>
    <dbReference type="NCBI Taxonomy" id="29817"/>
    <lineage>
        <taxon>Eukaryota</taxon>
        <taxon>Viridiplantae</taxon>
        <taxon>Streptophyta</taxon>
        <taxon>Embryophyta</taxon>
        <taxon>Tracheophyta</taxon>
        <taxon>Spermatophyta</taxon>
        <taxon>Magnoliopsida</taxon>
        <taxon>Liliopsida</taxon>
        <taxon>Asparagales</taxon>
        <taxon>Iridaceae</taxon>
        <taxon>Iridoideae</taxon>
        <taxon>Irideae</taxon>
        <taxon>Iris</taxon>
    </lineage>
</organism>
<dbReference type="InterPro" id="IPR003152">
    <property type="entry name" value="FATC_dom"/>
</dbReference>
<dbReference type="EC" id="2.7.11.1" evidence="3"/>
<evidence type="ECO:0000256" key="6">
    <source>
        <dbReference type="ARBA" id="ARBA00022741"/>
    </source>
</evidence>
<dbReference type="Pfam" id="PF00454">
    <property type="entry name" value="PI3_PI4_kinase"/>
    <property type="match status" value="1"/>
</dbReference>
<keyword evidence="10" id="KW-0234">DNA repair</keyword>
<proteinExistence type="inferred from homology"/>
<dbReference type="GO" id="GO:0004674">
    <property type="term" value="F:protein serine/threonine kinase activity"/>
    <property type="evidence" value="ECO:0007669"/>
    <property type="project" value="UniProtKB-KW"/>
</dbReference>
<keyword evidence="7" id="KW-0227">DNA damage</keyword>
<evidence type="ECO:0000256" key="3">
    <source>
        <dbReference type="ARBA" id="ARBA00012513"/>
    </source>
</evidence>
<dbReference type="PROSITE" id="PS51190">
    <property type="entry name" value="FATC"/>
    <property type="match status" value="1"/>
</dbReference>
<keyword evidence="4" id="KW-0723">Serine/threonine-protein kinase</keyword>
<evidence type="ECO:0000256" key="14">
    <source>
        <dbReference type="ARBA" id="ARBA00047899"/>
    </source>
</evidence>
<keyword evidence="9" id="KW-0067">ATP-binding</keyword>
<keyword evidence="21" id="KW-1185">Reference proteome</keyword>
<dbReference type="InterPro" id="IPR050517">
    <property type="entry name" value="DDR_Repair_Kinase"/>
</dbReference>
<evidence type="ECO:0000256" key="8">
    <source>
        <dbReference type="ARBA" id="ARBA00022777"/>
    </source>
</evidence>
<keyword evidence="5" id="KW-0808">Transferase</keyword>
<evidence type="ECO:0000256" key="13">
    <source>
        <dbReference type="ARBA" id="ARBA00024420"/>
    </source>
</evidence>
<dbReference type="Pfam" id="PF23593">
    <property type="entry name" value="HEAT_ATR"/>
    <property type="match status" value="1"/>
</dbReference>
<dbReference type="EMBL" id="JANAVB010011399">
    <property type="protein sequence ID" value="KAJ6837313.1"/>
    <property type="molecule type" value="Genomic_DNA"/>
</dbReference>
<reference evidence="20" key="2">
    <citation type="submission" date="2023-04" db="EMBL/GenBank/DDBJ databases">
        <authorList>
            <person name="Bruccoleri R.E."/>
            <person name="Oakeley E.J."/>
            <person name="Faust A.-M."/>
            <person name="Dessus-Babus S."/>
            <person name="Altorfer M."/>
            <person name="Burckhardt D."/>
            <person name="Oertli M."/>
            <person name="Naumann U."/>
            <person name="Petersen F."/>
            <person name="Wong J."/>
        </authorList>
    </citation>
    <scope>NUCLEOTIDE SEQUENCE</scope>
    <source>
        <strain evidence="20">GSM-AAB239-AS_SAM_17_03QT</strain>
        <tissue evidence="20">Leaf</tissue>
    </source>
</reference>
<accession>A0AAX6HZK2</accession>
<dbReference type="InterPro" id="IPR018936">
    <property type="entry name" value="PI3/4_kinase_CS"/>
</dbReference>
<evidence type="ECO:0000256" key="10">
    <source>
        <dbReference type="ARBA" id="ARBA00023204"/>
    </source>
</evidence>
<dbReference type="GO" id="GO:0005524">
    <property type="term" value="F:ATP binding"/>
    <property type="evidence" value="ECO:0007669"/>
    <property type="project" value="UniProtKB-KW"/>
</dbReference>
<dbReference type="AlphaFoldDB" id="A0AAX6HZK2"/>
<dbReference type="InterPro" id="IPR000403">
    <property type="entry name" value="PI3/4_kinase_cat_dom"/>
</dbReference>
<dbReference type="GO" id="GO:0005694">
    <property type="term" value="C:chromosome"/>
    <property type="evidence" value="ECO:0007669"/>
    <property type="project" value="TreeGrafter"/>
</dbReference>
<dbReference type="PANTHER" id="PTHR11139:SF69">
    <property type="entry name" value="SERINE_THREONINE-PROTEIN KINASE ATR"/>
    <property type="match status" value="1"/>
</dbReference>
<comment type="subcellular location">
    <subcellularLocation>
        <location evidence="1">Nucleus</location>
    </subcellularLocation>
</comment>
<comment type="catalytic activity">
    <reaction evidence="15">
        <text>L-seryl-[protein] + ATP = O-phospho-L-seryl-[protein] + ADP + H(+)</text>
        <dbReference type="Rhea" id="RHEA:17989"/>
        <dbReference type="Rhea" id="RHEA-COMP:9863"/>
        <dbReference type="Rhea" id="RHEA-COMP:11604"/>
        <dbReference type="ChEBI" id="CHEBI:15378"/>
        <dbReference type="ChEBI" id="CHEBI:29999"/>
        <dbReference type="ChEBI" id="CHEBI:30616"/>
        <dbReference type="ChEBI" id="CHEBI:83421"/>
        <dbReference type="ChEBI" id="CHEBI:456216"/>
        <dbReference type="EC" id="2.7.11.1"/>
    </reaction>
</comment>
<evidence type="ECO:0000256" key="7">
    <source>
        <dbReference type="ARBA" id="ARBA00022763"/>
    </source>
</evidence>
<feature type="domain" description="PI3K/PI4K catalytic" evidence="16">
    <location>
        <begin position="735"/>
        <end position="1048"/>
    </location>
</feature>
<evidence type="ECO:0000259" key="17">
    <source>
        <dbReference type="PROSITE" id="PS51189"/>
    </source>
</evidence>
<gene>
    <name evidence="19" type="ORF">M6B38_122230</name>
    <name evidence="20" type="ORF">M6B38_279495</name>
</gene>
<dbReference type="PROSITE" id="PS00916">
    <property type="entry name" value="PI3_4_KINASE_2"/>
    <property type="match status" value="1"/>
</dbReference>